<protein>
    <submittedName>
        <fullName evidence="1">Uncharacterized protein</fullName>
    </submittedName>
</protein>
<sequence>MTIIVIKDLPESVDLDRQAMVAITGGARTRGRQPFIGSTIFRSARIVNYPTGFTSKPVVNTSGQSAGNTLK</sequence>
<proteinExistence type="predicted"/>
<accession>A0ABV7F704</accession>
<dbReference type="RefSeq" id="WP_390324154.1">
    <property type="nucleotide sequence ID" value="NZ_JBHRTP010000048.1"/>
</dbReference>
<name>A0ABV7F704_9BURK</name>
<dbReference type="Proteomes" id="UP001595530">
    <property type="component" value="Unassembled WGS sequence"/>
</dbReference>
<gene>
    <name evidence="1" type="ORF">ACFOFO_15255</name>
</gene>
<evidence type="ECO:0000313" key="2">
    <source>
        <dbReference type="Proteomes" id="UP001595530"/>
    </source>
</evidence>
<keyword evidence="2" id="KW-1185">Reference proteome</keyword>
<dbReference type="EMBL" id="JBHRTP010000048">
    <property type="protein sequence ID" value="MFC3109305.1"/>
    <property type="molecule type" value="Genomic_DNA"/>
</dbReference>
<evidence type="ECO:0000313" key="1">
    <source>
        <dbReference type="EMBL" id="MFC3109305.1"/>
    </source>
</evidence>
<reference evidence="2" key="1">
    <citation type="journal article" date="2019" name="Int. J. Syst. Evol. Microbiol.">
        <title>The Global Catalogue of Microorganisms (GCM) 10K type strain sequencing project: providing services to taxonomists for standard genome sequencing and annotation.</title>
        <authorList>
            <consortium name="The Broad Institute Genomics Platform"/>
            <consortium name="The Broad Institute Genome Sequencing Center for Infectious Disease"/>
            <person name="Wu L."/>
            <person name="Ma J."/>
        </authorList>
    </citation>
    <scope>NUCLEOTIDE SEQUENCE [LARGE SCALE GENOMIC DNA]</scope>
    <source>
        <strain evidence="2">KCTC 42986</strain>
    </source>
</reference>
<comment type="caution">
    <text evidence="1">The sequence shown here is derived from an EMBL/GenBank/DDBJ whole genome shotgun (WGS) entry which is preliminary data.</text>
</comment>
<organism evidence="1 2">
    <name type="scientific">Undibacterium arcticum</name>
    <dbReference type="NCBI Taxonomy" id="1762892"/>
    <lineage>
        <taxon>Bacteria</taxon>
        <taxon>Pseudomonadati</taxon>
        <taxon>Pseudomonadota</taxon>
        <taxon>Betaproteobacteria</taxon>
        <taxon>Burkholderiales</taxon>
        <taxon>Oxalobacteraceae</taxon>
        <taxon>Undibacterium</taxon>
    </lineage>
</organism>